<feature type="compositionally biased region" description="Basic and acidic residues" evidence="6">
    <location>
        <begin position="464"/>
        <end position="475"/>
    </location>
</feature>
<evidence type="ECO:0000256" key="3">
    <source>
        <dbReference type="ARBA" id="ARBA00005476"/>
    </source>
</evidence>
<evidence type="ECO:0000259" key="7">
    <source>
        <dbReference type="SMART" id="SM00775"/>
    </source>
</evidence>
<comment type="cofactor">
    <cofactor evidence="2">
        <name>Mg(2+)</name>
        <dbReference type="ChEBI" id="CHEBI:18420"/>
    </cofactor>
</comment>
<evidence type="ECO:0000256" key="2">
    <source>
        <dbReference type="ARBA" id="ARBA00001946"/>
    </source>
</evidence>
<dbReference type="GO" id="GO:0009062">
    <property type="term" value="P:fatty acid catabolic process"/>
    <property type="evidence" value="ECO:0007669"/>
    <property type="project" value="TreeGrafter"/>
</dbReference>
<reference evidence="9" key="1">
    <citation type="submission" date="2025-08" db="UniProtKB">
        <authorList>
            <consortium name="RefSeq"/>
        </authorList>
    </citation>
    <scope>IDENTIFICATION</scope>
    <source>
        <tissue evidence="9">Blood</tissue>
    </source>
</reference>
<keyword evidence="8" id="KW-1185">Reference proteome</keyword>
<protein>
    <recommendedName>
        <fullName evidence="4">phosphatidate phosphatase</fullName>
        <ecNumber evidence="4">3.1.3.4</ecNumber>
    </recommendedName>
</protein>
<dbReference type="PANTHER" id="PTHR12181">
    <property type="entry name" value="LIPIN"/>
    <property type="match status" value="1"/>
</dbReference>
<feature type="region of interest" description="Disordered" evidence="6">
    <location>
        <begin position="454"/>
        <end position="490"/>
    </location>
</feature>
<feature type="compositionally biased region" description="Basic and acidic residues" evidence="6">
    <location>
        <begin position="260"/>
        <end position="270"/>
    </location>
</feature>
<organism evidence="8 9">
    <name type="scientific">Zalophus californianus</name>
    <name type="common">California sealion</name>
    <dbReference type="NCBI Taxonomy" id="9704"/>
    <lineage>
        <taxon>Eukaryota</taxon>
        <taxon>Metazoa</taxon>
        <taxon>Chordata</taxon>
        <taxon>Craniata</taxon>
        <taxon>Vertebrata</taxon>
        <taxon>Euteleostomi</taxon>
        <taxon>Mammalia</taxon>
        <taxon>Eutheria</taxon>
        <taxon>Laurasiatheria</taxon>
        <taxon>Carnivora</taxon>
        <taxon>Caniformia</taxon>
        <taxon>Pinnipedia</taxon>
        <taxon>Otariidae</taxon>
        <taxon>Zalophus</taxon>
    </lineage>
</organism>
<dbReference type="RefSeq" id="XP_035584931.1">
    <property type="nucleotide sequence ID" value="XM_035729038.1"/>
</dbReference>
<dbReference type="GO" id="GO:0005634">
    <property type="term" value="C:nucleus"/>
    <property type="evidence" value="ECO:0007669"/>
    <property type="project" value="TreeGrafter"/>
</dbReference>
<evidence type="ECO:0000256" key="5">
    <source>
        <dbReference type="ARBA" id="ARBA00022801"/>
    </source>
</evidence>
<dbReference type="InterPro" id="IPR031703">
    <property type="entry name" value="Lipin_mid"/>
</dbReference>
<feature type="compositionally biased region" description="Basic residues" evidence="6">
    <location>
        <begin position="139"/>
        <end position="151"/>
    </location>
</feature>
<dbReference type="Pfam" id="PF16876">
    <property type="entry name" value="Lipin_mid"/>
    <property type="match status" value="1"/>
</dbReference>
<feature type="compositionally biased region" description="Polar residues" evidence="6">
    <location>
        <begin position="117"/>
        <end position="126"/>
    </location>
</feature>
<dbReference type="GO" id="GO:0032869">
    <property type="term" value="P:cellular response to insulin stimulus"/>
    <property type="evidence" value="ECO:0007669"/>
    <property type="project" value="TreeGrafter"/>
</dbReference>
<feature type="region of interest" description="Disordered" evidence="6">
    <location>
        <begin position="115"/>
        <end position="248"/>
    </location>
</feature>
<feature type="domain" description="LNS2/PITP" evidence="7">
    <location>
        <begin position="552"/>
        <end position="708"/>
    </location>
</feature>
<dbReference type="Pfam" id="PF04571">
    <property type="entry name" value="Lipin_N"/>
    <property type="match status" value="1"/>
</dbReference>
<dbReference type="PANTHER" id="PTHR12181:SF62">
    <property type="entry name" value="PHOSPHATIDATE PHOSPHATASE LPIN3"/>
    <property type="match status" value="1"/>
</dbReference>
<dbReference type="InterPro" id="IPR031315">
    <property type="entry name" value="LNS2/PITP"/>
</dbReference>
<proteinExistence type="inferred from homology"/>
<feature type="region of interest" description="Disordered" evidence="6">
    <location>
        <begin position="260"/>
        <end position="345"/>
    </location>
</feature>
<evidence type="ECO:0000256" key="6">
    <source>
        <dbReference type="SAM" id="MobiDB-lite"/>
    </source>
</evidence>
<dbReference type="GeneID" id="113938535"/>
<evidence type="ECO:0000256" key="4">
    <source>
        <dbReference type="ARBA" id="ARBA00012638"/>
    </source>
</evidence>
<dbReference type="GO" id="GO:0003713">
    <property type="term" value="F:transcription coactivator activity"/>
    <property type="evidence" value="ECO:0007669"/>
    <property type="project" value="TreeGrafter"/>
</dbReference>
<dbReference type="InterPro" id="IPR007651">
    <property type="entry name" value="Lipin_N"/>
</dbReference>
<name>A0A6P9FGW2_ZALCA</name>
<dbReference type="GO" id="GO:0045944">
    <property type="term" value="P:positive regulation of transcription by RNA polymerase II"/>
    <property type="evidence" value="ECO:0007669"/>
    <property type="project" value="TreeGrafter"/>
</dbReference>
<accession>A0A6P9FGW2</accession>
<dbReference type="InterPro" id="IPR013209">
    <property type="entry name" value="LNS2"/>
</dbReference>
<keyword evidence="5" id="KW-0378">Hydrolase</keyword>
<dbReference type="Pfam" id="PF08235">
    <property type="entry name" value="LNS2"/>
    <property type="match status" value="1"/>
</dbReference>
<feature type="compositionally biased region" description="Basic and acidic residues" evidence="6">
    <location>
        <begin position="327"/>
        <end position="340"/>
    </location>
</feature>
<dbReference type="EC" id="3.1.3.4" evidence="4"/>
<evidence type="ECO:0000313" key="8">
    <source>
        <dbReference type="Proteomes" id="UP000515165"/>
    </source>
</evidence>
<comment type="catalytic activity">
    <reaction evidence="1">
        <text>a 1,2-diacyl-sn-glycero-3-phosphate + H2O = a 1,2-diacyl-sn-glycerol + phosphate</text>
        <dbReference type="Rhea" id="RHEA:27429"/>
        <dbReference type="ChEBI" id="CHEBI:15377"/>
        <dbReference type="ChEBI" id="CHEBI:17815"/>
        <dbReference type="ChEBI" id="CHEBI:43474"/>
        <dbReference type="ChEBI" id="CHEBI:58608"/>
        <dbReference type="EC" id="3.1.3.4"/>
    </reaction>
    <physiologicalReaction direction="left-to-right" evidence="1">
        <dbReference type="Rhea" id="RHEA:27430"/>
    </physiologicalReaction>
</comment>
<dbReference type="CTD" id="64900"/>
<dbReference type="AlphaFoldDB" id="A0A6P9FGW2"/>
<dbReference type="GO" id="GO:0008195">
    <property type="term" value="F:phosphatidate phosphatase activity"/>
    <property type="evidence" value="ECO:0007669"/>
    <property type="project" value="UniProtKB-EC"/>
</dbReference>
<dbReference type="GO" id="GO:0019432">
    <property type="term" value="P:triglyceride biosynthetic process"/>
    <property type="evidence" value="ECO:0007669"/>
    <property type="project" value="TreeGrafter"/>
</dbReference>
<evidence type="ECO:0000256" key="1">
    <source>
        <dbReference type="ARBA" id="ARBA00001180"/>
    </source>
</evidence>
<evidence type="ECO:0000313" key="9">
    <source>
        <dbReference type="RefSeq" id="XP_035584931.1"/>
    </source>
</evidence>
<gene>
    <name evidence="9" type="primary">LPIN3</name>
</gene>
<dbReference type="SMART" id="SM00775">
    <property type="entry name" value="LNS2"/>
    <property type="match status" value="1"/>
</dbReference>
<dbReference type="InterPro" id="IPR036412">
    <property type="entry name" value="HAD-like_sf"/>
</dbReference>
<dbReference type="Proteomes" id="UP000515165">
    <property type="component" value="Chromosome 8"/>
</dbReference>
<dbReference type="InterPro" id="IPR026058">
    <property type="entry name" value="LIPIN"/>
</dbReference>
<sequence length="763" mass="83928">MNYVGQLAGTVLGTMKDIYRGLNPATLSGGIDVLVVKQVDGSFRCSPFHVRFGKLGVLRSREKVVDIEINGEPVDLHMKLGDSGEAFFIQELESDDEHVPPCLCTSPIPCGDLSGLPSDSQVSTASEPEAISDGVPSTGRKKRLRRRKPRRKEGTVAANSSSEELEMGTESELSLLEKPRPEPPGPLSSIRSEGESLPQARDIYPYSDGEWGPQASLPPGGLTSPKSDSELELRTPEPSPPRAESHIQWAWGRLPKVAKAEWPESSKVADGRAGSACPLRGEPSTPSASVAGADPLGPLILQAGAGTDLPPTDAEPPALVGSPLPTPERKETTPQSHRDAGLPLPSKSWSWATLEVPVATRQPEGGSGRKEKFNQHIVSYQDLVQNPGLLEHPNLVVKINEKHYNWAVAAPMILSLQAFQRNLPKSTVDKLEKEKMPRKGGRWWFSWRRRDFPAGESSAQTEKTTAREQQGEKTDVLSSEDDAPESPVILDASSLPPLTPAYKKSLRLSSNQIRRLNLQEGANDVVFSVTTQYQGTCRCRATIYLWKWDDKVVISDIDGTITKSDALGHILPQLGKDWTHQGITSLYHKIHLNGYKFLYCSARAIGMADLTKNYLQWVSERGCSLPKGPILLSPSSLFSALHREVIEKKPEVFKIACLSDIRQLFLPNEQPFYAAFGNRPNDVTAYQQVGLPESRIFTVNPRGELIQELMKNHKSTYERLGEVVELLFPPVARGPSADLASPEYSNFCYWREPLVTVDLDALA</sequence>
<comment type="similarity">
    <text evidence="3">Belongs to the lipin family.</text>
</comment>
<dbReference type="SUPFAM" id="SSF56784">
    <property type="entry name" value="HAD-like"/>
    <property type="match status" value="1"/>
</dbReference>